<keyword evidence="3" id="KW-1185">Reference proteome</keyword>
<feature type="region of interest" description="Disordered" evidence="1">
    <location>
        <begin position="365"/>
        <end position="384"/>
    </location>
</feature>
<dbReference type="AlphaFoldDB" id="A0A811JRG4"/>
<dbReference type="EMBL" id="CAJFDH010000001">
    <property type="protein sequence ID" value="CAD5205880.1"/>
    <property type="molecule type" value="Genomic_DNA"/>
</dbReference>
<feature type="compositionally biased region" description="Low complexity" evidence="1">
    <location>
        <begin position="632"/>
        <end position="646"/>
    </location>
</feature>
<feature type="compositionally biased region" description="Polar residues" evidence="1">
    <location>
        <begin position="110"/>
        <end position="121"/>
    </location>
</feature>
<feature type="region of interest" description="Disordered" evidence="1">
    <location>
        <begin position="286"/>
        <end position="317"/>
    </location>
</feature>
<reference evidence="2" key="1">
    <citation type="submission" date="2020-09" db="EMBL/GenBank/DDBJ databases">
        <authorList>
            <person name="Kikuchi T."/>
        </authorList>
    </citation>
    <scope>NUCLEOTIDE SEQUENCE</scope>
    <source>
        <strain evidence="2">SH1</strain>
    </source>
</reference>
<dbReference type="Proteomes" id="UP000614601">
    <property type="component" value="Unassembled WGS sequence"/>
</dbReference>
<comment type="caution">
    <text evidence="2">The sequence shown here is derived from an EMBL/GenBank/DDBJ whole genome shotgun (WGS) entry which is preliminary data.</text>
</comment>
<dbReference type="Proteomes" id="UP000783686">
    <property type="component" value="Unassembled WGS sequence"/>
</dbReference>
<name>A0A811JRG4_9BILA</name>
<evidence type="ECO:0000313" key="3">
    <source>
        <dbReference type="Proteomes" id="UP000614601"/>
    </source>
</evidence>
<accession>A0A811JRG4</accession>
<feature type="region of interest" description="Disordered" evidence="1">
    <location>
        <begin position="685"/>
        <end position="781"/>
    </location>
</feature>
<feature type="compositionally biased region" description="Basic and acidic residues" evidence="1">
    <location>
        <begin position="294"/>
        <end position="303"/>
    </location>
</feature>
<feature type="region of interest" description="Disordered" evidence="1">
    <location>
        <begin position="52"/>
        <end position="131"/>
    </location>
</feature>
<organism evidence="2 3">
    <name type="scientific">Bursaphelenchus okinawaensis</name>
    <dbReference type="NCBI Taxonomy" id="465554"/>
    <lineage>
        <taxon>Eukaryota</taxon>
        <taxon>Metazoa</taxon>
        <taxon>Ecdysozoa</taxon>
        <taxon>Nematoda</taxon>
        <taxon>Chromadorea</taxon>
        <taxon>Rhabditida</taxon>
        <taxon>Tylenchina</taxon>
        <taxon>Tylenchomorpha</taxon>
        <taxon>Aphelenchoidea</taxon>
        <taxon>Aphelenchoididae</taxon>
        <taxon>Bursaphelenchus</taxon>
    </lineage>
</organism>
<feature type="region of interest" description="Disordered" evidence="1">
    <location>
        <begin position="405"/>
        <end position="508"/>
    </location>
</feature>
<feature type="region of interest" description="Disordered" evidence="1">
    <location>
        <begin position="222"/>
        <end position="272"/>
    </location>
</feature>
<sequence>MNHKKTKSNFASQASSATVRLYERLVDAQVKKPYSQRANTIDRYGQDCTVSSERQHLSSSDTSCGYPRGQSDRILYPTSRNHKTDDKSRRARSNTARKTSQIVVKRPVRSKSSAISASDDQQGAAFTEQHSSNWGQSLIPVECTDRVVCLNDRHFLVRELNLINPNDDLHVTQEELCKLVEQSKMLTRKYCTCKEPSEEEEKSIYDFSQPSEDHRALSVVLEDKNQKNGPERREKDDQVDDNVLGDRLVTTPGNDSSPHDEGCQNWSNHRGNQQNLDDIAEAAREMRAGSYSRQRSDCEENGRRRGQQCQPSESRWNQRKLASELKYGYSSSNSQSSKSYVTLPSEFSNSYVTPTSETRLSQGTLISESSPGYTSQPSESGHSQQYLISEASPYQVSLRGSKYDGRRILNLPPDALSPNSRRTQDPNASSSTTEVFQEPPLHVSMASTPPSPFSSQPVPIYITSTPMVPAQPRTPVNSPNESVKRDRHNMRNGTKMDGINGKGMKKNGTRAYGRHVNHGDKRDDNMVDIDQALITMTEISPEKTQRSDSPPLVTAITLKSPEDDISIVTVRRRRARRQGISPIATSTKIRPNQDLRVPSETSSVSYEGGMVPLQGHMAPQLRIVPFQTQLVPSRSSSVASQDSRSPAPKEKPAWADSPCRSHSSPTKEMVDEMKQYMNQRAKLYQSDEENSTTETTNLRMQVCKRTTGRSMTNVSRVATNTTSTGRGSSTNARASSTNQGPASRTTLTGRSSSTVASSTGQSRASDSRSSKSIQKFSDKGHVVGRGRPVSGVCSNCILSCSCANPLTVPHCGRKLLENVTLTPQFNTELTPDGVILHIKYSVSEPTGLVRDVHAIFDMPLYRIRRIIVDGIEYISSINM</sequence>
<feature type="compositionally biased region" description="Low complexity" evidence="1">
    <location>
        <begin position="743"/>
        <end position="764"/>
    </location>
</feature>
<feature type="compositionally biased region" description="Polar residues" evidence="1">
    <location>
        <begin position="445"/>
        <end position="466"/>
    </location>
</feature>
<dbReference type="OrthoDB" id="5911390at2759"/>
<feature type="compositionally biased region" description="Polar residues" evidence="1">
    <location>
        <begin position="708"/>
        <end position="717"/>
    </location>
</feature>
<gene>
    <name evidence="2" type="ORF">BOKJ2_LOCUS564</name>
</gene>
<feature type="compositionally biased region" description="Basic and acidic residues" evidence="1">
    <location>
        <begin position="222"/>
        <end position="236"/>
    </location>
</feature>
<feature type="compositionally biased region" description="Polar residues" evidence="1">
    <location>
        <begin position="52"/>
        <end position="63"/>
    </location>
</feature>
<feature type="compositionally biased region" description="Low complexity" evidence="1">
    <location>
        <begin position="718"/>
        <end position="733"/>
    </location>
</feature>
<proteinExistence type="predicted"/>
<evidence type="ECO:0000256" key="1">
    <source>
        <dbReference type="SAM" id="MobiDB-lite"/>
    </source>
</evidence>
<evidence type="ECO:0000313" key="2">
    <source>
        <dbReference type="EMBL" id="CAD5205880.1"/>
    </source>
</evidence>
<dbReference type="EMBL" id="CAJFCW020000001">
    <property type="protein sequence ID" value="CAG9079658.1"/>
    <property type="molecule type" value="Genomic_DNA"/>
</dbReference>
<feature type="region of interest" description="Disordered" evidence="1">
    <location>
        <begin position="632"/>
        <end position="667"/>
    </location>
</feature>
<feature type="compositionally biased region" description="Polar residues" evidence="1">
    <location>
        <begin position="93"/>
        <end position="102"/>
    </location>
</feature>
<protein>
    <submittedName>
        <fullName evidence="2">Uncharacterized protein</fullName>
    </submittedName>
</protein>
<feature type="compositionally biased region" description="Polar residues" evidence="1">
    <location>
        <begin position="417"/>
        <end position="435"/>
    </location>
</feature>